<dbReference type="Proteomes" id="UP000594262">
    <property type="component" value="Unplaced"/>
</dbReference>
<evidence type="ECO:0000313" key="5">
    <source>
        <dbReference type="Proteomes" id="UP000594262"/>
    </source>
</evidence>
<evidence type="ECO:0000256" key="2">
    <source>
        <dbReference type="SAM" id="MobiDB-lite"/>
    </source>
</evidence>
<keyword evidence="1" id="KW-0479">Metal-binding</keyword>
<dbReference type="PROSITE" id="PS50157">
    <property type="entry name" value="ZINC_FINGER_C2H2_2"/>
    <property type="match status" value="1"/>
</dbReference>
<evidence type="ECO:0000313" key="4">
    <source>
        <dbReference type="EnsemblMetazoa" id="CLYHEMP025531.1"/>
    </source>
</evidence>
<dbReference type="AlphaFoldDB" id="A0A7M5XL15"/>
<dbReference type="InterPro" id="IPR013087">
    <property type="entry name" value="Znf_C2H2_type"/>
</dbReference>
<proteinExistence type="predicted"/>
<evidence type="ECO:0000259" key="3">
    <source>
        <dbReference type="PROSITE" id="PS50157"/>
    </source>
</evidence>
<keyword evidence="5" id="KW-1185">Reference proteome</keyword>
<reference evidence="4" key="1">
    <citation type="submission" date="2021-01" db="UniProtKB">
        <authorList>
            <consortium name="EnsemblMetazoa"/>
        </authorList>
    </citation>
    <scope>IDENTIFICATION</scope>
</reference>
<feature type="region of interest" description="Disordered" evidence="2">
    <location>
        <begin position="1"/>
        <end position="42"/>
    </location>
</feature>
<feature type="compositionally biased region" description="Acidic residues" evidence="2">
    <location>
        <begin position="19"/>
        <end position="33"/>
    </location>
</feature>
<dbReference type="Gene3D" id="1.10.30.10">
    <property type="entry name" value="High mobility group box domain"/>
    <property type="match status" value="1"/>
</dbReference>
<accession>A0A7M5XL15</accession>
<feature type="domain" description="C2H2-type" evidence="3">
    <location>
        <begin position="138"/>
        <end position="165"/>
    </location>
</feature>
<dbReference type="InterPro" id="IPR036910">
    <property type="entry name" value="HMG_box_dom_sf"/>
</dbReference>
<sequence length="171" mass="19929">MFDSNDTVSGEPLSTIEILIEDGENNEESEEAGPSERKGKNSAKYNGFTMFYQKICNSIGENAKKDKQKAPSIKEMAKIAAGKWRALDDNRKKDWNRSAQLERENRDCDVSRLECERCKNIFSREKDKRYHEQFCYEVECPECHKKFRNGILMKKHLKTHTKTFECAECSK</sequence>
<dbReference type="GO" id="GO:0008270">
    <property type="term" value="F:zinc ion binding"/>
    <property type="evidence" value="ECO:0007669"/>
    <property type="project" value="UniProtKB-KW"/>
</dbReference>
<dbReference type="SUPFAM" id="SSF57667">
    <property type="entry name" value="beta-beta-alpha zinc fingers"/>
    <property type="match status" value="1"/>
</dbReference>
<dbReference type="SUPFAM" id="SSF47095">
    <property type="entry name" value="HMG-box"/>
    <property type="match status" value="1"/>
</dbReference>
<dbReference type="Gene3D" id="3.30.160.60">
    <property type="entry name" value="Classic Zinc Finger"/>
    <property type="match status" value="1"/>
</dbReference>
<dbReference type="EnsemblMetazoa" id="CLYHEMT025531.1">
    <property type="protein sequence ID" value="CLYHEMP025531.1"/>
    <property type="gene ID" value="CLYHEMG025531"/>
</dbReference>
<evidence type="ECO:0000256" key="1">
    <source>
        <dbReference type="PROSITE-ProRule" id="PRU00042"/>
    </source>
</evidence>
<dbReference type="InterPro" id="IPR036236">
    <property type="entry name" value="Znf_C2H2_sf"/>
</dbReference>
<organism evidence="4 5">
    <name type="scientific">Clytia hemisphaerica</name>
    <dbReference type="NCBI Taxonomy" id="252671"/>
    <lineage>
        <taxon>Eukaryota</taxon>
        <taxon>Metazoa</taxon>
        <taxon>Cnidaria</taxon>
        <taxon>Hydrozoa</taxon>
        <taxon>Hydroidolina</taxon>
        <taxon>Leptothecata</taxon>
        <taxon>Obeliida</taxon>
        <taxon>Clytiidae</taxon>
        <taxon>Clytia</taxon>
    </lineage>
</organism>
<keyword evidence="1" id="KW-0863">Zinc-finger</keyword>
<name>A0A7M5XL15_9CNID</name>
<protein>
    <recommendedName>
        <fullName evidence="3">C2H2-type domain-containing protein</fullName>
    </recommendedName>
</protein>
<dbReference type="PROSITE" id="PS00028">
    <property type="entry name" value="ZINC_FINGER_C2H2_1"/>
    <property type="match status" value="1"/>
</dbReference>
<keyword evidence="1" id="KW-0862">Zinc</keyword>